<evidence type="ECO:0000313" key="5">
    <source>
        <dbReference type="Proteomes" id="UP001146351"/>
    </source>
</evidence>
<evidence type="ECO:0000259" key="3">
    <source>
        <dbReference type="SMART" id="SM00829"/>
    </source>
</evidence>
<dbReference type="CDD" id="cd08249">
    <property type="entry name" value="enoyl_reductase_like"/>
    <property type="match status" value="1"/>
</dbReference>
<dbReference type="InterPro" id="IPR020843">
    <property type="entry name" value="ER"/>
</dbReference>
<evidence type="ECO:0000313" key="4">
    <source>
        <dbReference type="EMBL" id="KAJ5162336.1"/>
    </source>
</evidence>
<dbReference type="Pfam" id="PF00107">
    <property type="entry name" value="ADH_zinc_N"/>
    <property type="match status" value="1"/>
</dbReference>
<dbReference type="Gene3D" id="3.40.50.720">
    <property type="entry name" value="NAD(P)-binding Rossmann-like Domain"/>
    <property type="match status" value="1"/>
</dbReference>
<sequence length="347" mass="37395">MSPTMKAIIYTEPKQSRLVSDRPLPQIRENTVVVKVVAVALNPTDWKHVAMGMAKEGCLLGVDYAGTVEQSNSPEWKKGDRIAGFVHGGNANNIEDGSFAEYIVAPLATALRIPENVSFEEASTLGCGVTTVGQGLFEKDYGLGLNLPTNPITTPATVLINGGSSATGTLGIQFAKKAGYTVIATCSPKNFDLARSRGADEVFDSRDPATGKKINEFTQNSLRYAWDCLGGKESGQLCAEALTTNPGASFATIRSTEFPRQDVKYFMTMAYVGIGEDFDKGQSQSRDNQGHAQWQRGFWKIAHDLLAEGQLKVHPVRAEKGGLEGVLKGLDELQEGNVSGQKLVYSL</sequence>
<dbReference type="PANTHER" id="PTHR45348:SF2">
    <property type="entry name" value="ZINC-TYPE ALCOHOL DEHYDROGENASE-LIKE PROTEIN C2E1P3.01"/>
    <property type="match status" value="1"/>
</dbReference>
<evidence type="ECO:0000256" key="2">
    <source>
        <dbReference type="ARBA" id="ARBA00023002"/>
    </source>
</evidence>
<dbReference type="Pfam" id="PF08240">
    <property type="entry name" value="ADH_N"/>
    <property type="match status" value="1"/>
</dbReference>
<accession>A0A9W9I2T6</accession>
<dbReference type="AlphaFoldDB" id="A0A9W9I2T6"/>
<dbReference type="InterPro" id="IPR013154">
    <property type="entry name" value="ADH-like_N"/>
</dbReference>
<comment type="similarity">
    <text evidence="1">Belongs to the zinc-containing alcohol dehydrogenase family.</text>
</comment>
<dbReference type="PANTHER" id="PTHR45348">
    <property type="entry name" value="HYPOTHETICAL OXIDOREDUCTASE (EUROFUNG)"/>
    <property type="match status" value="1"/>
</dbReference>
<name>A0A9W9I2T6_9EURO</name>
<reference evidence="4" key="1">
    <citation type="submission" date="2022-11" db="EMBL/GenBank/DDBJ databases">
        <authorList>
            <person name="Petersen C."/>
        </authorList>
    </citation>
    <scope>NUCLEOTIDE SEQUENCE</scope>
    <source>
        <strain evidence="4">IBT 21917</strain>
    </source>
</reference>
<dbReference type="GO" id="GO:0016651">
    <property type="term" value="F:oxidoreductase activity, acting on NAD(P)H"/>
    <property type="evidence" value="ECO:0007669"/>
    <property type="project" value="InterPro"/>
</dbReference>
<evidence type="ECO:0000256" key="1">
    <source>
        <dbReference type="ARBA" id="ARBA00008072"/>
    </source>
</evidence>
<dbReference type="SUPFAM" id="SSF51735">
    <property type="entry name" value="NAD(P)-binding Rossmann-fold domains"/>
    <property type="match status" value="1"/>
</dbReference>
<gene>
    <name evidence="4" type="ORF">N7492_007728</name>
</gene>
<dbReference type="Proteomes" id="UP001146351">
    <property type="component" value="Unassembled WGS sequence"/>
</dbReference>
<reference evidence="4" key="2">
    <citation type="journal article" date="2023" name="IMA Fungus">
        <title>Comparative genomic study of the Penicillium genus elucidates a diverse pangenome and 15 lateral gene transfer events.</title>
        <authorList>
            <person name="Petersen C."/>
            <person name="Sorensen T."/>
            <person name="Nielsen M.R."/>
            <person name="Sondergaard T.E."/>
            <person name="Sorensen J.L."/>
            <person name="Fitzpatrick D.A."/>
            <person name="Frisvad J.C."/>
            <person name="Nielsen K.L."/>
        </authorList>
    </citation>
    <scope>NUCLEOTIDE SEQUENCE</scope>
    <source>
        <strain evidence="4">IBT 21917</strain>
    </source>
</reference>
<dbReference type="InterPro" id="IPR011032">
    <property type="entry name" value="GroES-like_sf"/>
</dbReference>
<comment type="caution">
    <text evidence="4">The sequence shown here is derived from an EMBL/GenBank/DDBJ whole genome shotgun (WGS) entry which is preliminary data.</text>
</comment>
<dbReference type="OrthoDB" id="48317at2759"/>
<dbReference type="SMART" id="SM00829">
    <property type="entry name" value="PKS_ER"/>
    <property type="match status" value="1"/>
</dbReference>
<dbReference type="SUPFAM" id="SSF50129">
    <property type="entry name" value="GroES-like"/>
    <property type="match status" value="1"/>
</dbReference>
<protein>
    <recommendedName>
        <fullName evidence="3">Enoyl reductase (ER) domain-containing protein</fullName>
    </recommendedName>
</protein>
<keyword evidence="2" id="KW-0560">Oxidoreductase</keyword>
<feature type="domain" description="Enoyl reductase (ER)" evidence="3">
    <location>
        <begin position="11"/>
        <end position="344"/>
    </location>
</feature>
<keyword evidence="5" id="KW-1185">Reference proteome</keyword>
<proteinExistence type="inferred from homology"/>
<dbReference type="Gene3D" id="3.90.180.10">
    <property type="entry name" value="Medium-chain alcohol dehydrogenases, catalytic domain"/>
    <property type="match status" value="1"/>
</dbReference>
<organism evidence="4 5">
    <name type="scientific">Penicillium capsulatum</name>
    <dbReference type="NCBI Taxonomy" id="69766"/>
    <lineage>
        <taxon>Eukaryota</taxon>
        <taxon>Fungi</taxon>
        <taxon>Dikarya</taxon>
        <taxon>Ascomycota</taxon>
        <taxon>Pezizomycotina</taxon>
        <taxon>Eurotiomycetes</taxon>
        <taxon>Eurotiomycetidae</taxon>
        <taxon>Eurotiales</taxon>
        <taxon>Aspergillaceae</taxon>
        <taxon>Penicillium</taxon>
    </lineage>
</organism>
<dbReference type="InterPro" id="IPR036291">
    <property type="entry name" value="NAD(P)-bd_dom_sf"/>
</dbReference>
<dbReference type="EMBL" id="JAPQKO010000005">
    <property type="protein sequence ID" value="KAJ5162336.1"/>
    <property type="molecule type" value="Genomic_DNA"/>
</dbReference>
<dbReference type="InterPro" id="IPR013149">
    <property type="entry name" value="ADH-like_C"/>
</dbReference>
<dbReference type="InterPro" id="IPR047122">
    <property type="entry name" value="Trans-enoyl_RdTase-like"/>
</dbReference>